<reference evidence="1" key="1">
    <citation type="submission" date="2022-05" db="EMBL/GenBank/DDBJ databases">
        <title>Comparative Genomics of Spacecraft Associated Microbes.</title>
        <authorList>
            <person name="Tran M.T."/>
            <person name="Wright A."/>
            <person name="Seuylemezian A."/>
            <person name="Eisen J."/>
            <person name="Coil D."/>
        </authorList>
    </citation>
    <scope>NUCLEOTIDE SEQUENCE</scope>
    <source>
        <strain evidence="1">FAIRING 10M-2.2</strain>
    </source>
</reference>
<comment type="caution">
    <text evidence="1">The sequence shown here is derived from an EMBL/GenBank/DDBJ whole genome shotgun (WGS) entry which is preliminary data.</text>
</comment>
<gene>
    <name evidence="1" type="ORF">M3215_11710</name>
</gene>
<name>A0ACC6A9A1_9BACI</name>
<evidence type="ECO:0000313" key="2">
    <source>
        <dbReference type="Proteomes" id="UP001202289"/>
    </source>
</evidence>
<proteinExistence type="predicted"/>
<accession>A0ACC6A9A1</accession>
<dbReference type="Proteomes" id="UP001202289">
    <property type="component" value="Unassembled WGS sequence"/>
</dbReference>
<organism evidence="1 2">
    <name type="scientific">Bacillus cytotoxicus</name>
    <dbReference type="NCBI Taxonomy" id="580165"/>
    <lineage>
        <taxon>Bacteria</taxon>
        <taxon>Bacillati</taxon>
        <taxon>Bacillota</taxon>
        <taxon>Bacilli</taxon>
        <taxon>Bacillales</taxon>
        <taxon>Bacillaceae</taxon>
        <taxon>Bacillus</taxon>
        <taxon>Bacillus cereus group</taxon>
    </lineage>
</organism>
<sequence>MRYAVYVRVSTDRDEQVSSVENQIDICRYWIEKNGYEWDGNAVYFDDGISGTAWLERHAMQLILEKARKKELDTVVFKSIHRLARDLKDALEIKEILVGHGIRLVTIEEGYDSLYEGKNDMKFEMYAMFASQLPKTLSVSITAALTAKIRRGEYAGGQIPYGYDVVDKKYVINEEEKEVVLKIYELYEKGLGYIKVANVLNDMGYRTRNGIPWKFSAVQKIIRSAVYKGDHIMNKYTKIKVDGRKKQVLNPKEKWTVFENHHPAIIDCERWDKLNDPNRDNIKKRRVALENELRGIIFCSHCGDPMKTHRSSRARKKDGTVTDYVYMLCSRYRNSGGRECVRHKPILYPELRELVLYRLKEKESQLLDTDFYFDDENRYQEKVKKIEKDIRQIELKRERLLDLYLEGDRISKDVFSQRDKKLENWIREKELELLKLSDMEEQVKEKKEIKDAFTLLAQSDDLYGVFQQLISRIDMAQNGAVDIYYRFEV</sequence>
<keyword evidence="2" id="KW-1185">Reference proteome</keyword>
<dbReference type="EMBL" id="JAMBOP010000012">
    <property type="protein sequence ID" value="MCM3736472.1"/>
    <property type="molecule type" value="Genomic_DNA"/>
</dbReference>
<protein>
    <submittedName>
        <fullName evidence="1">Recombinase family protein</fullName>
    </submittedName>
</protein>
<evidence type="ECO:0000313" key="1">
    <source>
        <dbReference type="EMBL" id="MCM3736472.1"/>
    </source>
</evidence>